<comment type="caution">
    <text evidence="3">The sequence shown here is derived from an EMBL/GenBank/DDBJ whole genome shotgun (WGS) entry which is preliminary data.</text>
</comment>
<evidence type="ECO:0000313" key="3">
    <source>
        <dbReference type="EMBL" id="MBP2412846.1"/>
    </source>
</evidence>
<keyword evidence="3" id="KW-0167">Capsid protein</keyword>
<proteinExistence type="predicted"/>
<gene>
    <name evidence="3" type="ORF">JOF48_001645</name>
</gene>
<dbReference type="EMBL" id="JAGIOI010000001">
    <property type="protein sequence ID" value="MBP2412846.1"/>
    <property type="molecule type" value="Genomic_DNA"/>
</dbReference>
<evidence type="ECO:0000256" key="2">
    <source>
        <dbReference type="SAM" id="SignalP"/>
    </source>
</evidence>
<keyword evidence="3" id="KW-0946">Virion</keyword>
<dbReference type="InterPro" id="IPR006311">
    <property type="entry name" value="TAT_signal"/>
</dbReference>
<accession>A0ABS4YVP9</accession>
<organism evidence="3 4">
    <name type="scientific">Arthrobacter stackebrandtii</name>
    <dbReference type="NCBI Taxonomy" id="272161"/>
    <lineage>
        <taxon>Bacteria</taxon>
        <taxon>Bacillati</taxon>
        <taxon>Actinomycetota</taxon>
        <taxon>Actinomycetes</taxon>
        <taxon>Micrococcales</taxon>
        <taxon>Micrococcaceae</taxon>
        <taxon>Arthrobacter</taxon>
    </lineage>
</organism>
<name>A0ABS4YVP9_9MICC</name>
<keyword evidence="2" id="KW-0732">Signal</keyword>
<evidence type="ECO:0000313" key="4">
    <source>
        <dbReference type="Proteomes" id="UP000711614"/>
    </source>
</evidence>
<dbReference type="Pfam" id="PF08757">
    <property type="entry name" value="CotH"/>
    <property type="match status" value="1"/>
</dbReference>
<feature type="region of interest" description="Disordered" evidence="1">
    <location>
        <begin position="113"/>
        <end position="138"/>
    </location>
</feature>
<protein>
    <submittedName>
        <fullName evidence="3">Spore coat protein CotH</fullName>
    </submittedName>
</protein>
<dbReference type="PROSITE" id="PS51318">
    <property type="entry name" value="TAT"/>
    <property type="match status" value="1"/>
</dbReference>
<dbReference type="PANTHER" id="PTHR40050">
    <property type="entry name" value="INNER SPORE COAT PROTEIN H"/>
    <property type="match status" value="1"/>
</dbReference>
<dbReference type="PANTHER" id="PTHR40050:SF1">
    <property type="entry name" value="INNER SPORE COAT PROTEIN H"/>
    <property type="match status" value="1"/>
</dbReference>
<dbReference type="Proteomes" id="UP000711614">
    <property type="component" value="Unassembled WGS sequence"/>
</dbReference>
<evidence type="ECO:0000256" key="1">
    <source>
        <dbReference type="SAM" id="MobiDB-lite"/>
    </source>
</evidence>
<dbReference type="PROSITE" id="PS51257">
    <property type="entry name" value="PROKAR_LIPOPROTEIN"/>
    <property type="match status" value="1"/>
</dbReference>
<dbReference type="InterPro" id="IPR014867">
    <property type="entry name" value="Spore_coat_CotH_CotH2/3/7"/>
</dbReference>
<sequence length="470" mass="49349">MKQHKSPSRRHFLAFSVAGLALATAACSKTETAAVRTAAAGTAIDGGTALFGTGVSHQLSLSWNEDDYQGMIDAYGTDSSKEWISADLTIDGVLIKNVGVRLKGNSTLRTLGGSGGMGGKNFPDGAPNGGTRPTDMPTGAAGRGGGNYPGGMGGGMGASNGISADVPQSLPLLIRFDKYVKGTKYQGLTELALRPGSPVINEALALGLTAATGQASQRFAYASYSVNGSETQSRLLLENPAEDYADALDNGKTVLFKADSESSFSYQGDDKATYEEQFKQLNQEDTQDLAPIIDFLKWLGEADDATFEAQLANWVDVPSFARYTATQNLLANTDDMAGPGQNYYLGYNVETKLLTVISWDLNMAMSSNATASPEQSLTMGGGGSGGRGGNPLKSRFLAAASFKKLYDSAYVELYSQMYSSGKALELLEQITASIPSSDALTSDSIATSSATVKAFAQKRTESLKSQLPAA</sequence>
<dbReference type="RefSeq" id="WP_209679415.1">
    <property type="nucleotide sequence ID" value="NZ_JAGIOI010000001.1"/>
</dbReference>
<feature type="chain" id="PRO_5046858334" evidence="2">
    <location>
        <begin position="29"/>
        <end position="470"/>
    </location>
</feature>
<feature type="signal peptide" evidence="2">
    <location>
        <begin position="1"/>
        <end position="28"/>
    </location>
</feature>
<keyword evidence="4" id="KW-1185">Reference proteome</keyword>
<reference evidence="3 4" key="1">
    <citation type="submission" date="2021-03" db="EMBL/GenBank/DDBJ databases">
        <title>Sequencing the genomes of 1000 actinobacteria strains.</title>
        <authorList>
            <person name="Klenk H.-P."/>
        </authorList>
    </citation>
    <scope>NUCLEOTIDE SEQUENCE [LARGE SCALE GENOMIC DNA]</scope>
    <source>
        <strain evidence="3 4">DSM 16005</strain>
    </source>
</reference>